<comment type="caution">
    <text evidence="1">The sequence shown here is derived from an EMBL/GenBank/DDBJ whole genome shotgun (WGS) entry which is preliminary data.</text>
</comment>
<gene>
    <name evidence="1" type="ORF">SCALOS_LOCUS11009</name>
</gene>
<dbReference type="EMBL" id="CAJVPM010044690">
    <property type="protein sequence ID" value="CAG8714630.1"/>
    <property type="molecule type" value="Genomic_DNA"/>
</dbReference>
<feature type="non-terminal residue" evidence="1">
    <location>
        <position position="140"/>
    </location>
</feature>
<feature type="non-terminal residue" evidence="1">
    <location>
        <position position="1"/>
    </location>
</feature>
<organism evidence="1 2">
    <name type="scientific">Scutellospora calospora</name>
    <dbReference type="NCBI Taxonomy" id="85575"/>
    <lineage>
        <taxon>Eukaryota</taxon>
        <taxon>Fungi</taxon>
        <taxon>Fungi incertae sedis</taxon>
        <taxon>Mucoromycota</taxon>
        <taxon>Glomeromycotina</taxon>
        <taxon>Glomeromycetes</taxon>
        <taxon>Diversisporales</taxon>
        <taxon>Gigasporaceae</taxon>
        <taxon>Scutellospora</taxon>
    </lineage>
</organism>
<evidence type="ECO:0000313" key="1">
    <source>
        <dbReference type="EMBL" id="CAG8714630.1"/>
    </source>
</evidence>
<name>A0ACA9PL70_9GLOM</name>
<accession>A0ACA9PL70</accession>
<keyword evidence="2" id="KW-1185">Reference proteome</keyword>
<evidence type="ECO:0000313" key="2">
    <source>
        <dbReference type="Proteomes" id="UP000789860"/>
    </source>
</evidence>
<sequence>LAYWNILDLTEDSLIKSFFSTDDWKEITESFENDVKLVESDIPDVAIYFFNEVERVTKNEDVNIIDAIDKLTPEIIENNQNVKLTNEDKVIVATIRRAVVTYAENLKGLELPISESDFDNDFPNMLTKRFLDKQDLKMDV</sequence>
<protein>
    <submittedName>
        <fullName evidence="1">2207_t:CDS:1</fullName>
    </submittedName>
</protein>
<reference evidence="1" key="1">
    <citation type="submission" date="2021-06" db="EMBL/GenBank/DDBJ databases">
        <authorList>
            <person name="Kallberg Y."/>
            <person name="Tangrot J."/>
            <person name="Rosling A."/>
        </authorList>
    </citation>
    <scope>NUCLEOTIDE SEQUENCE</scope>
    <source>
        <strain evidence="1">AU212A</strain>
    </source>
</reference>
<dbReference type="Proteomes" id="UP000789860">
    <property type="component" value="Unassembled WGS sequence"/>
</dbReference>
<proteinExistence type="predicted"/>